<evidence type="ECO:0000256" key="1">
    <source>
        <dbReference type="ARBA" id="ARBA00004141"/>
    </source>
</evidence>
<keyword evidence="4" id="KW-0677">Repeat</keyword>
<dbReference type="InterPro" id="IPR036721">
    <property type="entry name" value="RCK_C_sf"/>
</dbReference>
<reference evidence="11" key="1">
    <citation type="journal article" date="2019" name="Microbiol. Resour. Announc.">
        <title>Complete Genome Sequence of Halomonas olivaria, a Moderately Halophilic Bacterium Isolated from Olive Processing Effluents, Obtained by Nanopore Sequencing.</title>
        <authorList>
            <person name="Nagata S."/>
            <person name="Ii K.M."/>
            <person name="Tsukimi T."/>
            <person name="Miura M.C."/>
            <person name="Galipon J."/>
            <person name="Arakawa K."/>
        </authorList>
    </citation>
    <scope>NUCLEOTIDE SEQUENCE [LARGE SCALE GENOMIC DNA]</scope>
    <source>
        <strain evidence="11">TYRC17</strain>
    </source>
</reference>
<feature type="compositionally biased region" description="Acidic residues" evidence="7">
    <location>
        <begin position="148"/>
        <end position="162"/>
    </location>
</feature>
<keyword evidence="2" id="KW-0813">Transport</keyword>
<evidence type="ECO:0000256" key="5">
    <source>
        <dbReference type="ARBA" id="ARBA00022989"/>
    </source>
</evidence>
<feature type="transmembrane region" description="Helical" evidence="8">
    <location>
        <begin position="21"/>
        <end position="47"/>
    </location>
</feature>
<keyword evidence="3 8" id="KW-0812">Transmembrane</keyword>
<protein>
    <recommendedName>
        <fullName evidence="9">RCK C-terminal domain-containing protein</fullName>
    </recommendedName>
</protein>
<dbReference type="InterPro" id="IPR006037">
    <property type="entry name" value="RCK_C"/>
</dbReference>
<evidence type="ECO:0000313" key="10">
    <source>
        <dbReference type="EMBL" id="BBI50515.1"/>
    </source>
</evidence>
<accession>A0ABM7GIS7</accession>
<dbReference type="EMBL" id="AP019416">
    <property type="protein sequence ID" value="BBI50515.1"/>
    <property type="molecule type" value="Genomic_DNA"/>
</dbReference>
<evidence type="ECO:0000256" key="7">
    <source>
        <dbReference type="SAM" id="MobiDB-lite"/>
    </source>
</evidence>
<comment type="subcellular location">
    <subcellularLocation>
        <location evidence="1">Membrane</location>
        <topology evidence="1">Multi-pass membrane protein</topology>
    </subcellularLocation>
</comment>
<keyword evidence="11" id="KW-1185">Reference proteome</keyword>
<dbReference type="PANTHER" id="PTHR43652">
    <property type="entry name" value="BASIC AMINO ACID ANTIPORTER YFCC-RELATED"/>
    <property type="match status" value="1"/>
</dbReference>
<dbReference type="InterPro" id="IPR051679">
    <property type="entry name" value="DASS-Related_Transporters"/>
</dbReference>
<gene>
    <name evidence="10" type="ORF">HORIV_29360</name>
</gene>
<dbReference type="PANTHER" id="PTHR43652:SF2">
    <property type="entry name" value="BASIC AMINO ACID ANTIPORTER YFCC-RELATED"/>
    <property type="match status" value="1"/>
</dbReference>
<dbReference type="Pfam" id="PF03600">
    <property type="entry name" value="CitMHS"/>
    <property type="match status" value="1"/>
</dbReference>
<name>A0ABM7GIS7_9GAMM</name>
<evidence type="ECO:0000256" key="2">
    <source>
        <dbReference type="ARBA" id="ARBA00022448"/>
    </source>
</evidence>
<evidence type="ECO:0000256" key="6">
    <source>
        <dbReference type="ARBA" id="ARBA00023136"/>
    </source>
</evidence>
<keyword evidence="5 8" id="KW-1133">Transmembrane helix</keyword>
<keyword evidence="6 8" id="KW-0472">Membrane</keyword>
<evidence type="ECO:0000313" key="11">
    <source>
        <dbReference type="Proteomes" id="UP000289555"/>
    </source>
</evidence>
<organism evidence="10 11">
    <name type="scientific">Vreelandella olivaria</name>
    <dbReference type="NCBI Taxonomy" id="390919"/>
    <lineage>
        <taxon>Bacteria</taxon>
        <taxon>Pseudomonadati</taxon>
        <taxon>Pseudomonadota</taxon>
        <taxon>Gammaproteobacteria</taxon>
        <taxon>Oceanospirillales</taxon>
        <taxon>Halomonadaceae</taxon>
        <taxon>Vreelandella</taxon>
    </lineage>
</organism>
<proteinExistence type="predicted"/>
<dbReference type="InterPro" id="IPR004680">
    <property type="entry name" value="Cit_transptr-like_dom"/>
</dbReference>
<dbReference type="PROSITE" id="PS51202">
    <property type="entry name" value="RCK_C"/>
    <property type="match status" value="1"/>
</dbReference>
<dbReference type="SUPFAM" id="SSF116726">
    <property type="entry name" value="TrkA C-terminal domain-like"/>
    <property type="match status" value="1"/>
</dbReference>
<dbReference type="Proteomes" id="UP000289555">
    <property type="component" value="Chromosome"/>
</dbReference>
<evidence type="ECO:0000256" key="3">
    <source>
        <dbReference type="ARBA" id="ARBA00022692"/>
    </source>
</evidence>
<feature type="domain" description="RCK C-terminal" evidence="9">
    <location>
        <begin position="57"/>
        <end position="141"/>
    </location>
</feature>
<evidence type="ECO:0000259" key="9">
    <source>
        <dbReference type="PROSITE" id="PS51202"/>
    </source>
</evidence>
<dbReference type="Gene3D" id="3.30.70.1450">
    <property type="entry name" value="Regulator of K+ conductance, C-terminal domain"/>
    <property type="match status" value="1"/>
</dbReference>
<sequence length="197" mass="21644">MIGTPPNIIISSYRREVTDEAFSMFSFSPVGIAVALAGLAFIVLVGWRLTPKRSGQASTDEMFDTANYLVELKVGEESKAKGLTLQQLRDELDETIPVLAVVRDDNRRAGYNFHGALEEGDILLLEAGPDELQMLEDKVGLSAIAELEEELEDDPGGDSEVQDAEHPASDKEAEETDKAKRKTLHRINSAWTPRGCN</sequence>
<evidence type="ECO:0000256" key="8">
    <source>
        <dbReference type="SAM" id="Phobius"/>
    </source>
</evidence>
<feature type="region of interest" description="Disordered" evidence="7">
    <location>
        <begin position="148"/>
        <end position="197"/>
    </location>
</feature>
<evidence type="ECO:0000256" key="4">
    <source>
        <dbReference type="ARBA" id="ARBA00022737"/>
    </source>
</evidence>